<evidence type="ECO:0008006" key="6">
    <source>
        <dbReference type="Google" id="ProtNLM"/>
    </source>
</evidence>
<dbReference type="Proteomes" id="UP000542125">
    <property type="component" value="Unassembled WGS sequence"/>
</dbReference>
<name>A0A7Y9LQJ4_9BURK</name>
<reference evidence="4 5" key="1">
    <citation type="submission" date="2020-07" db="EMBL/GenBank/DDBJ databases">
        <title>Genomic Encyclopedia of Type Strains, Phase IV (KMG-V): Genome sequencing to study the core and pangenomes of soil and plant-associated prokaryotes.</title>
        <authorList>
            <person name="Whitman W."/>
        </authorList>
    </citation>
    <scope>NUCLEOTIDE SEQUENCE [LARGE SCALE GENOMIC DNA]</scope>
    <source>
        <strain evidence="4 5">SAS40</strain>
    </source>
</reference>
<dbReference type="SUPFAM" id="SSF53474">
    <property type="entry name" value="alpha/beta-Hydrolases"/>
    <property type="match status" value="1"/>
</dbReference>
<gene>
    <name evidence="4" type="ORF">FHW18_005225</name>
</gene>
<dbReference type="PANTHER" id="PTHR40841:SF2">
    <property type="entry name" value="SIDEROPHORE-DEGRADING ESTERASE (EUROFUNG)"/>
    <property type="match status" value="1"/>
</dbReference>
<dbReference type="Gene3D" id="3.40.50.1820">
    <property type="entry name" value="alpha/beta hydrolase"/>
    <property type="match status" value="1"/>
</dbReference>
<accession>A0A7Y9LQJ4</accession>
<organism evidence="4 5">
    <name type="scientific">Pigmentiphaga litoralis</name>
    <dbReference type="NCBI Taxonomy" id="516702"/>
    <lineage>
        <taxon>Bacteria</taxon>
        <taxon>Pseudomonadati</taxon>
        <taxon>Pseudomonadota</taxon>
        <taxon>Betaproteobacteria</taxon>
        <taxon>Burkholderiales</taxon>
        <taxon>Alcaligenaceae</taxon>
        <taxon>Pigmentiphaga</taxon>
    </lineage>
</organism>
<keyword evidence="2" id="KW-0378">Hydrolase</keyword>
<dbReference type="GO" id="GO:0016788">
    <property type="term" value="F:hydrolase activity, acting on ester bonds"/>
    <property type="evidence" value="ECO:0007669"/>
    <property type="project" value="TreeGrafter"/>
</dbReference>
<evidence type="ECO:0000256" key="2">
    <source>
        <dbReference type="ARBA" id="ARBA00022801"/>
    </source>
</evidence>
<protein>
    <recommendedName>
        <fullName evidence="6">Alpha/beta hydrolase</fullName>
    </recommendedName>
</protein>
<dbReference type="Pfam" id="PF00756">
    <property type="entry name" value="Esterase"/>
    <property type="match status" value="1"/>
</dbReference>
<evidence type="ECO:0000256" key="3">
    <source>
        <dbReference type="SAM" id="MobiDB-lite"/>
    </source>
</evidence>
<comment type="similarity">
    <text evidence="1">Belongs to the esterase D family.</text>
</comment>
<comment type="caution">
    <text evidence="4">The sequence shown here is derived from an EMBL/GenBank/DDBJ whole genome shotgun (WGS) entry which is preliminary data.</text>
</comment>
<dbReference type="InterPro" id="IPR000801">
    <property type="entry name" value="Esterase-like"/>
</dbReference>
<evidence type="ECO:0000313" key="5">
    <source>
        <dbReference type="Proteomes" id="UP000542125"/>
    </source>
</evidence>
<dbReference type="AlphaFoldDB" id="A0A7Y9LQJ4"/>
<dbReference type="RefSeq" id="WP_179590414.1">
    <property type="nucleotide sequence ID" value="NZ_JACBYR010000003.1"/>
</dbReference>
<sequence>MYTMSKISVRGLGFASDGAAALLMTLGALLPWQVQAQPRPDRPMASQPADIAVAIDAHRVDTFVLPSPWRVTGFRIQVWRPLAPPPAGGYPVLYLLDGNAAFDSLRQARAELGRARGAPVILVGVGYDVDDRYDVQARSMDYTPPSPGADKPLGVPGNPTAPGRAQPGGGADRMLAWMDGTLRPLIAQRYPVAADRQGIYGHSFGALLVLHALFTDPARYQTYVAASPSTWWNDRAIVKEARNVAVGAPASGRPARLFVLAGGKELDGVMAEDSPEAIARMVNAAGGAGAGVRASYAHQPGKTHGEMLPIGLAHAVRWMAAEHGAPGSAE</sequence>
<dbReference type="InterPro" id="IPR029058">
    <property type="entry name" value="AB_hydrolase_fold"/>
</dbReference>
<dbReference type="EMBL" id="JACBYR010000003">
    <property type="protein sequence ID" value="NYE85906.1"/>
    <property type="molecule type" value="Genomic_DNA"/>
</dbReference>
<evidence type="ECO:0000313" key="4">
    <source>
        <dbReference type="EMBL" id="NYE85906.1"/>
    </source>
</evidence>
<evidence type="ECO:0000256" key="1">
    <source>
        <dbReference type="ARBA" id="ARBA00005622"/>
    </source>
</evidence>
<keyword evidence="5" id="KW-1185">Reference proteome</keyword>
<proteinExistence type="inferred from homology"/>
<feature type="region of interest" description="Disordered" evidence="3">
    <location>
        <begin position="140"/>
        <end position="169"/>
    </location>
</feature>
<dbReference type="PANTHER" id="PTHR40841">
    <property type="entry name" value="SIDEROPHORE TRIACETYLFUSARININE C ESTERASE"/>
    <property type="match status" value="1"/>
</dbReference>
<dbReference type="InterPro" id="IPR052558">
    <property type="entry name" value="Siderophore_Hydrolase_D"/>
</dbReference>